<dbReference type="OrthoDB" id="690237at2759"/>
<organism evidence="3">
    <name type="scientific">Oryza brachyantha</name>
    <name type="common">malo sina</name>
    <dbReference type="NCBI Taxonomy" id="4533"/>
    <lineage>
        <taxon>Eukaryota</taxon>
        <taxon>Viridiplantae</taxon>
        <taxon>Streptophyta</taxon>
        <taxon>Embryophyta</taxon>
        <taxon>Tracheophyta</taxon>
        <taxon>Spermatophyta</taxon>
        <taxon>Magnoliopsida</taxon>
        <taxon>Liliopsida</taxon>
        <taxon>Poales</taxon>
        <taxon>Poaceae</taxon>
        <taxon>BOP clade</taxon>
        <taxon>Oryzoideae</taxon>
        <taxon>Oryzeae</taxon>
        <taxon>Oryzinae</taxon>
        <taxon>Oryza</taxon>
    </lineage>
</organism>
<gene>
    <name evidence="3" type="primary">LOC102707305</name>
</gene>
<feature type="compositionally biased region" description="Low complexity" evidence="1">
    <location>
        <begin position="123"/>
        <end position="138"/>
    </location>
</feature>
<reference evidence="3" key="2">
    <citation type="submission" date="2013-04" db="UniProtKB">
        <authorList>
            <consortium name="EnsemblPlants"/>
        </authorList>
    </citation>
    <scope>IDENTIFICATION</scope>
</reference>
<dbReference type="PANTHER" id="PTHR31066:SF64">
    <property type="entry name" value="OS04G0284800 PROTEIN"/>
    <property type="match status" value="1"/>
</dbReference>
<proteinExistence type="predicted"/>
<evidence type="ECO:0000313" key="4">
    <source>
        <dbReference type="Proteomes" id="UP000006038"/>
    </source>
</evidence>
<dbReference type="AlphaFoldDB" id="J3LWG5"/>
<keyword evidence="2" id="KW-0812">Transmembrane</keyword>
<keyword evidence="4" id="KW-1185">Reference proteome</keyword>
<feature type="region of interest" description="Disordered" evidence="1">
    <location>
        <begin position="309"/>
        <end position="344"/>
    </location>
</feature>
<evidence type="ECO:0000256" key="1">
    <source>
        <dbReference type="SAM" id="MobiDB-lite"/>
    </source>
</evidence>
<feature type="compositionally biased region" description="Acidic residues" evidence="1">
    <location>
        <begin position="310"/>
        <end position="320"/>
    </location>
</feature>
<feature type="region of interest" description="Disordered" evidence="1">
    <location>
        <begin position="120"/>
        <end position="158"/>
    </location>
</feature>
<evidence type="ECO:0000256" key="2">
    <source>
        <dbReference type="SAM" id="Phobius"/>
    </source>
</evidence>
<dbReference type="HOGENOM" id="CLU_054119_0_0_1"/>
<dbReference type="EnsemblPlants" id="OB04G14900.1">
    <property type="protein sequence ID" value="OB04G14900.1"/>
    <property type="gene ID" value="OB04G14900"/>
</dbReference>
<evidence type="ECO:0008006" key="5">
    <source>
        <dbReference type="Google" id="ProtNLM"/>
    </source>
</evidence>
<dbReference type="PANTHER" id="PTHR31066">
    <property type="entry name" value="OS05G0427100 PROTEIN-RELATED"/>
    <property type="match status" value="1"/>
</dbReference>
<feature type="compositionally biased region" description="Low complexity" evidence="1">
    <location>
        <begin position="321"/>
        <end position="333"/>
    </location>
</feature>
<evidence type="ECO:0000313" key="3">
    <source>
        <dbReference type="EnsemblPlants" id="OB04G14900.1"/>
    </source>
</evidence>
<dbReference type="eggNOG" id="ENOG502SCC4">
    <property type="taxonomic scope" value="Eukaryota"/>
</dbReference>
<name>J3LWG5_ORYBR</name>
<accession>J3LWG5</accession>
<sequence>MACAGEYGASVRIMISYGGAIVQADGKAAYYAGGAHRIVKVGMSERLSDLRARMAALAGCSDVFVRYALPGEGLGRLRDVANDGDLWSLVSLQLYYHEVSKPGRVRLFLFGIDATPRTPAPPLRGASASSSSPALPALVEEGDTTPASGGACAAPLTHGMPRTASSPAMAAASGGTAVRMKVSYGGEMIQRDGSAASSYYAGGVHRIVRVGLSERLAELRPRLSALAGCPDVRIRYALPGEGFGGGLRDVSSDGDLWTLVSLLFFHEAVITSTPKQGRIRVFLFGGVDAPAAAAPLIRRGVSSPLLPTLVEEDGDGDTADDTTPTAGGDTVTTQGMRRSVSSPALMATSSSAGATSASAPVSSRDTPAMVQFAPVVFVPVMPAAMVVCPVIPVYAIRALGY</sequence>
<reference evidence="3" key="1">
    <citation type="journal article" date="2013" name="Nat. Commun.">
        <title>Whole-genome sequencing of Oryza brachyantha reveals mechanisms underlying Oryza genome evolution.</title>
        <authorList>
            <person name="Chen J."/>
            <person name="Huang Q."/>
            <person name="Gao D."/>
            <person name="Wang J."/>
            <person name="Lang Y."/>
            <person name="Liu T."/>
            <person name="Li B."/>
            <person name="Bai Z."/>
            <person name="Luis Goicoechea J."/>
            <person name="Liang C."/>
            <person name="Chen C."/>
            <person name="Zhang W."/>
            <person name="Sun S."/>
            <person name="Liao Y."/>
            <person name="Zhang X."/>
            <person name="Yang L."/>
            <person name="Song C."/>
            <person name="Wang M."/>
            <person name="Shi J."/>
            <person name="Liu G."/>
            <person name="Liu J."/>
            <person name="Zhou H."/>
            <person name="Zhou W."/>
            <person name="Yu Q."/>
            <person name="An N."/>
            <person name="Chen Y."/>
            <person name="Cai Q."/>
            <person name="Wang B."/>
            <person name="Liu B."/>
            <person name="Min J."/>
            <person name="Huang Y."/>
            <person name="Wu H."/>
            <person name="Li Z."/>
            <person name="Zhang Y."/>
            <person name="Yin Y."/>
            <person name="Song W."/>
            <person name="Jiang J."/>
            <person name="Jackson S.A."/>
            <person name="Wing R.A."/>
            <person name="Wang J."/>
            <person name="Chen M."/>
        </authorList>
    </citation>
    <scope>NUCLEOTIDE SEQUENCE [LARGE SCALE GENOMIC DNA]</scope>
    <source>
        <strain evidence="3">cv. IRGC 101232</strain>
    </source>
</reference>
<dbReference type="OMA" id="CADVFIR"/>
<keyword evidence="2" id="KW-0472">Membrane</keyword>
<feature type="transmembrane region" description="Helical" evidence="2">
    <location>
        <begin position="372"/>
        <end position="396"/>
    </location>
</feature>
<dbReference type="GeneID" id="102707305"/>
<keyword evidence="2" id="KW-1133">Transmembrane helix</keyword>
<dbReference type="InterPro" id="IPR053198">
    <property type="entry name" value="Gynoecium_Dev_Regulator"/>
</dbReference>
<dbReference type="KEGG" id="obr:102707305"/>
<protein>
    <recommendedName>
        <fullName evidence="5">PB1 domain-containing protein</fullName>
    </recommendedName>
</protein>
<dbReference type="Proteomes" id="UP000006038">
    <property type="component" value="Chromosome 4"/>
</dbReference>
<dbReference type="Gramene" id="OB04G14900.1">
    <property type="protein sequence ID" value="OB04G14900.1"/>
    <property type="gene ID" value="OB04G14900"/>
</dbReference>